<evidence type="ECO:0000313" key="4">
    <source>
        <dbReference type="Proteomes" id="UP001140091"/>
    </source>
</evidence>
<sequence length="599" mass="67913">MQSSVVDGDILSWKVPAVTQSQGRNPASFHGRAGTSLATFSDSVDQQGVGPPRIFGRSTAGVKYGSRRNRPKEKDVTGRCRVRFLRSTLPRFLHSRFEKPRSRLRTFNIAQTNAARPHPLDRPSFLGQTGSVGPVTWDSTVTDAFLEDVDAACSGCKEPSPSRAIHHHLTNIAQGKNLQSVWDSYVFITHLQDTHPAVQENFFPWRFPRSLLRRLCHFIIRSRPITASHFPSLLTVMQLLWDMGIKPTRTQWNALIKFASQGHRNGEIRGFQRSVSIAKDFVHDIRPGSSLDDHKIDILTLLDPTLPNQPDIYTLTTLIHIASKSQDYSLLQEAILLLEKSGLAPTRITRLSILKFYAEKGRLSRVRPLIRKLHEDGMELGIDGVNTCIWAYARSGQYQMTLDIYRVLRDNIRQDPDREAIAQLHRGLQEQEYIHISAGVKPDPVTYVTLIQAMTFRGSFSDAASIFADFLESSPRGRLDPSTLPAFRAIFLGFSRHAVSRLKLSIEPNHPNNKWNLANLQRFYRLFLKLPRSVVPSRTTVYDIMVAFDKASDHDIQLLRDVWMELEVRFTPLNASLFNQARLQRVKDILFPKEGGGHG</sequence>
<dbReference type="InterPro" id="IPR011990">
    <property type="entry name" value="TPR-like_helical_dom_sf"/>
</dbReference>
<proteinExistence type="predicted"/>
<reference evidence="3" key="1">
    <citation type="submission" date="2022-06" db="EMBL/GenBank/DDBJ databases">
        <title>Genome Sequence of Candolleomyces eurysporus.</title>
        <authorList>
            <person name="Buettner E."/>
        </authorList>
    </citation>
    <scope>NUCLEOTIDE SEQUENCE</scope>
    <source>
        <strain evidence="3">VTCC 930004</strain>
    </source>
</reference>
<feature type="region of interest" description="Disordered" evidence="2">
    <location>
        <begin position="42"/>
        <end position="75"/>
    </location>
</feature>
<evidence type="ECO:0000313" key="3">
    <source>
        <dbReference type="EMBL" id="KAJ2924976.1"/>
    </source>
</evidence>
<dbReference type="Pfam" id="PF13812">
    <property type="entry name" value="PPR_3"/>
    <property type="match status" value="1"/>
</dbReference>
<evidence type="ECO:0008006" key="5">
    <source>
        <dbReference type="Google" id="ProtNLM"/>
    </source>
</evidence>
<dbReference type="OrthoDB" id="1908178at2759"/>
<dbReference type="PANTHER" id="PTHR47932:SF63">
    <property type="entry name" value="OS08G0290000 PROTEIN"/>
    <property type="match status" value="1"/>
</dbReference>
<evidence type="ECO:0000256" key="2">
    <source>
        <dbReference type="SAM" id="MobiDB-lite"/>
    </source>
</evidence>
<dbReference type="AlphaFoldDB" id="A0A9W8IY07"/>
<evidence type="ECO:0000256" key="1">
    <source>
        <dbReference type="ARBA" id="ARBA00022737"/>
    </source>
</evidence>
<keyword evidence="1" id="KW-0677">Repeat</keyword>
<dbReference type="Gene3D" id="1.25.40.10">
    <property type="entry name" value="Tetratricopeptide repeat domain"/>
    <property type="match status" value="1"/>
</dbReference>
<dbReference type="EMBL" id="JANBPK010001199">
    <property type="protein sequence ID" value="KAJ2924976.1"/>
    <property type="molecule type" value="Genomic_DNA"/>
</dbReference>
<dbReference type="GO" id="GO:0003729">
    <property type="term" value="F:mRNA binding"/>
    <property type="evidence" value="ECO:0007669"/>
    <property type="project" value="TreeGrafter"/>
</dbReference>
<gene>
    <name evidence="3" type="ORF">H1R20_g12160</name>
</gene>
<name>A0A9W8IY07_9AGAR</name>
<dbReference type="InterPro" id="IPR002885">
    <property type="entry name" value="PPR_rpt"/>
</dbReference>
<dbReference type="PANTHER" id="PTHR47932">
    <property type="entry name" value="ATPASE EXPRESSION PROTEIN 3"/>
    <property type="match status" value="1"/>
</dbReference>
<organism evidence="3 4">
    <name type="scientific">Candolleomyces eurysporus</name>
    <dbReference type="NCBI Taxonomy" id="2828524"/>
    <lineage>
        <taxon>Eukaryota</taxon>
        <taxon>Fungi</taxon>
        <taxon>Dikarya</taxon>
        <taxon>Basidiomycota</taxon>
        <taxon>Agaricomycotina</taxon>
        <taxon>Agaricomycetes</taxon>
        <taxon>Agaricomycetidae</taxon>
        <taxon>Agaricales</taxon>
        <taxon>Agaricineae</taxon>
        <taxon>Psathyrellaceae</taxon>
        <taxon>Candolleomyces</taxon>
    </lineage>
</organism>
<keyword evidence="4" id="KW-1185">Reference proteome</keyword>
<comment type="caution">
    <text evidence="3">The sequence shown here is derived from an EMBL/GenBank/DDBJ whole genome shotgun (WGS) entry which is preliminary data.</text>
</comment>
<accession>A0A9W8IY07</accession>
<dbReference type="Proteomes" id="UP001140091">
    <property type="component" value="Unassembled WGS sequence"/>
</dbReference>
<protein>
    <recommendedName>
        <fullName evidence="5">Pentatricopeptide repeat protein</fullName>
    </recommendedName>
</protein>
<feature type="non-terminal residue" evidence="3">
    <location>
        <position position="599"/>
    </location>
</feature>